<dbReference type="OrthoDB" id="2419780at2759"/>
<dbReference type="EMBL" id="JAEPRD010000054">
    <property type="protein sequence ID" value="KAG2203136.1"/>
    <property type="molecule type" value="Genomic_DNA"/>
</dbReference>
<proteinExistence type="predicted"/>
<feature type="region of interest" description="Disordered" evidence="1">
    <location>
        <begin position="128"/>
        <end position="151"/>
    </location>
</feature>
<dbReference type="AlphaFoldDB" id="A0A8H7UY93"/>
<evidence type="ECO:0000313" key="2">
    <source>
        <dbReference type="EMBL" id="KAG2203136.1"/>
    </source>
</evidence>
<comment type="caution">
    <text evidence="2">The sequence shown here is derived from an EMBL/GenBank/DDBJ whole genome shotgun (WGS) entry which is preliminary data.</text>
</comment>
<reference evidence="2" key="1">
    <citation type="submission" date="2020-12" db="EMBL/GenBank/DDBJ databases">
        <title>Metabolic potential, ecology and presence of endohyphal bacteria is reflected in genomic diversity of Mucoromycotina.</title>
        <authorList>
            <person name="Muszewska A."/>
            <person name="Okrasinska A."/>
            <person name="Steczkiewicz K."/>
            <person name="Drgas O."/>
            <person name="Orlowska M."/>
            <person name="Perlinska-Lenart U."/>
            <person name="Aleksandrzak-Piekarczyk T."/>
            <person name="Szatraj K."/>
            <person name="Zielenkiewicz U."/>
            <person name="Pilsyk S."/>
            <person name="Malc E."/>
            <person name="Mieczkowski P."/>
            <person name="Kruszewska J.S."/>
            <person name="Biernat P."/>
            <person name="Pawlowska J."/>
        </authorList>
    </citation>
    <scope>NUCLEOTIDE SEQUENCE</scope>
    <source>
        <strain evidence="2">WA0000017839</strain>
    </source>
</reference>
<gene>
    <name evidence="2" type="ORF">INT47_004943</name>
</gene>
<sequence length="151" mass="17650">MPHPADVQSHLELQFSRMDTMYANDEFRVFGRDTNRIFKEVDVIRRKQIELATEHIGLESMDDMKYSKGGRLPWIQATTASKNEVHDDEYKRNLIYFNKKEKSLKSLMDKLDTLGQIMNDFREASDLNPHTIVSEETPLSGRRRSSRSMPV</sequence>
<feature type="non-terminal residue" evidence="2">
    <location>
        <position position="1"/>
    </location>
</feature>
<dbReference type="Proteomes" id="UP000603453">
    <property type="component" value="Unassembled WGS sequence"/>
</dbReference>
<evidence type="ECO:0000256" key="1">
    <source>
        <dbReference type="SAM" id="MobiDB-lite"/>
    </source>
</evidence>
<evidence type="ECO:0000313" key="3">
    <source>
        <dbReference type="Proteomes" id="UP000603453"/>
    </source>
</evidence>
<keyword evidence="3" id="KW-1185">Reference proteome</keyword>
<name>A0A8H7UY93_9FUNG</name>
<accession>A0A8H7UY93</accession>
<protein>
    <submittedName>
        <fullName evidence="2">Uncharacterized protein</fullName>
    </submittedName>
</protein>
<feature type="compositionally biased region" description="Basic residues" evidence="1">
    <location>
        <begin position="141"/>
        <end position="151"/>
    </location>
</feature>
<organism evidence="2 3">
    <name type="scientific">Mucor saturninus</name>
    <dbReference type="NCBI Taxonomy" id="64648"/>
    <lineage>
        <taxon>Eukaryota</taxon>
        <taxon>Fungi</taxon>
        <taxon>Fungi incertae sedis</taxon>
        <taxon>Mucoromycota</taxon>
        <taxon>Mucoromycotina</taxon>
        <taxon>Mucoromycetes</taxon>
        <taxon>Mucorales</taxon>
        <taxon>Mucorineae</taxon>
        <taxon>Mucoraceae</taxon>
        <taxon>Mucor</taxon>
    </lineage>
</organism>